<sequence length="215" mass="22993">MVTGPVITTDTAYDDYTYLALGDSYTIGESVPETARFPEQAVQLLRAAHIRIAAPRIVATTGWTTDELQAGITTANIQGSYDVVTLLIGVNDQYRGRPVAEYRPLFTALLQQAIGFAGGHAERVVVISIPDWGVTPYASGRNRQQIAAEIDAYNVANKAITASMGAAYLDITPGSRKAATDTSLIAEDGLHPSGKAYTIWAKALLPLLKKALGKQ</sequence>
<comment type="caution">
    <text evidence="2">The sequence shown here is derived from an EMBL/GenBank/DDBJ whole genome shotgun (WGS) entry which is preliminary data.</text>
</comment>
<protein>
    <submittedName>
        <fullName evidence="2">SGNH/GDSL hydrolase family protein</fullName>
        <ecNumber evidence="2">3.1.-.-</ecNumber>
    </submittedName>
</protein>
<dbReference type="CDD" id="cd01832">
    <property type="entry name" value="SGNH_hydrolase_like_1"/>
    <property type="match status" value="1"/>
</dbReference>
<keyword evidence="2" id="KW-0378">Hydrolase</keyword>
<evidence type="ECO:0000313" key="3">
    <source>
        <dbReference type="Proteomes" id="UP001549749"/>
    </source>
</evidence>
<name>A0ABV2TEI1_9BACT</name>
<feature type="domain" description="SGNH hydrolase-type esterase" evidence="1">
    <location>
        <begin position="20"/>
        <end position="198"/>
    </location>
</feature>
<dbReference type="SUPFAM" id="SSF52266">
    <property type="entry name" value="SGNH hydrolase"/>
    <property type="match status" value="1"/>
</dbReference>
<dbReference type="Proteomes" id="UP001549749">
    <property type="component" value="Unassembled WGS sequence"/>
</dbReference>
<evidence type="ECO:0000259" key="1">
    <source>
        <dbReference type="Pfam" id="PF13472"/>
    </source>
</evidence>
<dbReference type="RefSeq" id="WP_354663997.1">
    <property type="nucleotide sequence ID" value="NZ_JBEXAC010000003.1"/>
</dbReference>
<dbReference type="Gene3D" id="3.40.50.1110">
    <property type="entry name" value="SGNH hydrolase"/>
    <property type="match status" value="1"/>
</dbReference>
<proteinExistence type="predicted"/>
<dbReference type="InterPro" id="IPR036514">
    <property type="entry name" value="SGNH_hydro_sf"/>
</dbReference>
<reference evidence="2 3" key="1">
    <citation type="submission" date="2024-06" db="EMBL/GenBank/DDBJ databases">
        <title>Chitinophaga defluvii sp. nov., isolated from municipal sewage.</title>
        <authorList>
            <person name="Zhang L."/>
        </authorList>
    </citation>
    <scope>NUCLEOTIDE SEQUENCE [LARGE SCALE GENOMIC DNA]</scope>
    <source>
        <strain evidence="2 3">H8</strain>
    </source>
</reference>
<dbReference type="Pfam" id="PF13472">
    <property type="entry name" value="Lipase_GDSL_2"/>
    <property type="match status" value="1"/>
</dbReference>
<organism evidence="2 3">
    <name type="scientific">Chitinophaga defluvii</name>
    <dbReference type="NCBI Taxonomy" id="3163343"/>
    <lineage>
        <taxon>Bacteria</taxon>
        <taxon>Pseudomonadati</taxon>
        <taxon>Bacteroidota</taxon>
        <taxon>Chitinophagia</taxon>
        <taxon>Chitinophagales</taxon>
        <taxon>Chitinophagaceae</taxon>
        <taxon>Chitinophaga</taxon>
    </lineage>
</organism>
<gene>
    <name evidence="2" type="ORF">ABR189_28860</name>
</gene>
<evidence type="ECO:0000313" key="2">
    <source>
        <dbReference type="EMBL" id="MET7001428.1"/>
    </source>
</evidence>
<dbReference type="EC" id="3.1.-.-" evidence="2"/>
<dbReference type="GO" id="GO:0016787">
    <property type="term" value="F:hydrolase activity"/>
    <property type="evidence" value="ECO:0007669"/>
    <property type="project" value="UniProtKB-KW"/>
</dbReference>
<dbReference type="InterPro" id="IPR013830">
    <property type="entry name" value="SGNH_hydro"/>
</dbReference>
<accession>A0ABV2TEI1</accession>
<keyword evidence="3" id="KW-1185">Reference proteome</keyword>
<dbReference type="EMBL" id="JBEXAC010000003">
    <property type="protein sequence ID" value="MET7001428.1"/>
    <property type="molecule type" value="Genomic_DNA"/>
</dbReference>